<evidence type="ECO:0000313" key="6">
    <source>
        <dbReference type="EMBL" id="RDU62578.1"/>
    </source>
</evidence>
<dbReference type="InterPro" id="IPR029063">
    <property type="entry name" value="SAM-dependent_MTases_sf"/>
</dbReference>
<organism evidence="6 7">
    <name type="scientific">Helicobacter ganmani</name>
    <dbReference type="NCBI Taxonomy" id="60246"/>
    <lineage>
        <taxon>Bacteria</taxon>
        <taxon>Pseudomonadati</taxon>
        <taxon>Campylobacterota</taxon>
        <taxon>Epsilonproteobacteria</taxon>
        <taxon>Campylobacterales</taxon>
        <taxon>Helicobacteraceae</taxon>
        <taxon>Helicobacter</taxon>
    </lineage>
</organism>
<keyword evidence="4" id="KW-0949">S-adenosyl-L-methionine</keyword>
<proteinExistence type="predicted"/>
<reference evidence="6 7" key="1">
    <citation type="submission" date="2018-04" db="EMBL/GenBank/DDBJ databases">
        <title>Novel Campyloabacter and Helicobacter Species and Strains.</title>
        <authorList>
            <person name="Mannion A.J."/>
            <person name="Shen Z."/>
            <person name="Fox J.G."/>
        </authorList>
    </citation>
    <scope>NUCLEOTIDE SEQUENCE [LARGE SCALE GENOMIC DNA]</scope>
    <source>
        <strain evidence="6 7">MIT 99-5101</strain>
    </source>
</reference>
<gene>
    <name evidence="6" type="ORF">CQA43_06680</name>
</gene>
<keyword evidence="2 6" id="KW-0489">Methyltransferase</keyword>
<dbReference type="PROSITE" id="PS00092">
    <property type="entry name" value="N6_MTASE"/>
    <property type="match status" value="1"/>
</dbReference>
<comment type="caution">
    <text evidence="6">The sequence shown here is derived from an EMBL/GenBank/DDBJ whole genome shotgun (WGS) entry which is preliminary data.</text>
</comment>
<dbReference type="Pfam" id="PF02086">
    <property type="entry name" value="MethyltransfD12"/>
    <property type="match status" value="1"/>
</dbReference>
<evidence type="ECO:0000256" key="4">
    <source>
        <dbReference type="ARBA" id="ARBA00022691"/>
    </source>
</evidence>
<evidence type="ECO:0000313" key="7">
    <source>
        <dbReference type="Proteomes" id="UP000256650"/>
    </source>
</evidence>
<evidence type="ECO:0000256" key="3">
    <source>
        <dbReference type="ARBA" id="ARBA00022679"/>
    </source>
</evidence>
<dbReference type="GO" id="GO:0009007">
    <property type="term" value="F:site-specific DNA-methyltransferase (adenine-specific) activity"/>
    <property type="evidence" value="ECO:0007669"/>
    <property type="project" value="UniProtKB-EC"/>
</dbReference>
<comment type="catalytic activity">
    <reaction evidence="5">
        <text>a 2'-deoxyadenosine in DNA + S-adenosyl-L-methionine = an N(6)-methyl-2'-deoxyadenosine in DNA + S-adenosyl-L-homocysteine + H(+)</text>
        <dbReference type="Rhea" id="RHEA:15197"/>
        <dbReference type="Rhea" id="RHEA-COMP:12418"/>
        <dbReference type="Rhea" id="RHEA-COMP:12419"/>
        <dbReference type="ChEBI" id="CHEBI:15378"/>
        <dbReference type="ChEBI" id="CHEBI:57856"/>
        <dbReference type="ChEBI" id="CHEBI:59789"/>
        <dbReference type="ChEBI" id="CHEBI:90615"/>
        <dbReference type="ChEBI" id="CHEBI:90616"/>
        <dbReference type="EC" id="2.1.1.72"/>
    </reaction>
</comment>
<dbReference type="EMBL" id="NXLS01000006">
    <property type="protein sequence ID" value="RDU62578.1"/>
    <property type="molecule type" value="Genomic_DNA"/>
</dbReference>
<dbReference type="EC" id="2.1.1.72" evidence="1"/>
<protein>
    <recommendedName>
        <fullName evidence="1">site-specific DNA-methyltransferase (adenine-specific)</fullName>
        <ecNumber evidence="1">2.1.1.72</ecNumber>
    </recommendedName>
</protein>
<sequence>MRFIGNKESLSAKIYALLLKHHSIESHPKFPQSFFDMFAGSASMGKFFKAKGFQVYSCDLLYFSFCLQKAYIQNNQIPTFQGLQSIIQSSQNLADSLFANDISPYQKVLSFLDSIPAQKGFIYHHYAPSGSKHLAQPRMYFSDENAAKIDTIRMQIETWKQKQSINENEYFILLTTLIESLSFYANVAGVYAAFCKKWDKRALKPLTLKEIEIFPSDIKHFCACGDSIEVLQKIESKQVLDILYLDPPYNHRQYAPNYHLIETIAKYDNPKIKGVAGLRDWQHQKSAFCNAKTALIELEKITKLNNYKHLVLSYNSEGIMQKAQIDELLNPLGKVIFESFAYPRFKSNAKDGDKYIKEYVWIVQKA</sequence>
<dbReference type="RefSeq" id="WP_115551844.1">
    <property type="nucleotide sequence ID" value="NZ_CAPHNE010000014.1"/>
</dbReference>
<evidence type="ECO:0000256" key="2">
    <source>
        <dbReference type="ARBA" id="ARBA00022603"/>
    </source>
</evidence>
<keyword evidence="7" id="KW-1185">Reference proteome</keyword>
<name>A0A3D8IBU4_9HELI</name>
<dbReference type="Proteomes" id="UP000256650">
    <property type="component" value="Unassembled WGS sequence"/>
</dbReference>
<dbReference type="AlphaFoldDB" id="A0A3D8IBU4"/>
<dbReference type="Gene3D" id="3.40.50.150">
    <property type="entry name" value="Vaccinia Virus protein VP39"/>
    <property type="match status" value="1"/>
</dbReference>
<dbReference type="InterPro" id="IPR002052">
    <property type="entry name" value="DNA_methylase_N6_adenine_CS"/>
</dbReference>
<dbReference type="InterPro" id="IPR012327">
    <property type="entry name" value="MeTrfase_D12"/>
</dbReference>
<keyword evidence="3 6" id="KW-0808">Transferase</keyword>
<evidence type="ECO:0000256" key="5">
    <source>
        <dbReference type="ARBA" id="ARBA00047942"/>
    </source>
</evidence>
<evidence type="ECO:0000256" key="1">
    <source>
        <dbReference type="ARBA" id="ARBA00011900"/>
    </source>
</evidence>
<dbReference type="GO" id="GO:0009307">
    <property type="term" value="P:DNA restriction-modification system"/>
    <property type="evidence" value="ECO:0007669"/>
    <property type="project" value="InterPro"/>
</dbReference>
<dbReference type="SUPFAM" id="SSF53335">
    <property type="entry name" value="S-adenosyl-L-methionine-dependent methyltransferases"/>
    <property type="match status" value="1"/>
</dbReference>
<dbReference type="OrthoDB" id="9805629at2"/>
<dbReference type="GeneID" id="82535973"/>
<accession>A0A3D8IBU4</accession>
<dbReference type="GO" id="GO:0003676">
    <property type="term" value="F:nucleic acid binding"/>
    <property type="evidence" value="ECO:0007669"/>
    <property type="project" value="InterPro"/>
</dbReference>
<dbReference type="GO" id="GO:0032259">
    <property type="term" value="P:methylation"/>
    <property type="evidence" value="ECO:0007669"/>
    <property type="project" value="UniProtKB-KW"/>
</dbReference>